<evidence type="ECO:0000313" key="2">
    <source>
        <dbReference type="EMBL" id="WWD16427.1"/>
    </source>
</evidence>
<organism evidence="2 3">
    <name type="scientific">Kwoniella shandongensis</name>
    <dbReference type="NCBI Taxonomy" id="1734106"/>
    <lineage>
        <taxon>Eukaryota</taxon>
        <taxon>Fungi</taxon>
        <taxon>Dikarya</taxon>
        <taxon>Basidiomycota</taxon>
        <taxon>Agaricomycotina</taxon>
        <taxon>Tremellomycetes</taxon>
        <taxon>Tremellales</taxon>
        <taxon>Cryptococcaceae</taxon>
        <taxon>Kwoniella</taxon>
    </lineage>
</organism>
<feature type="compositionally biased region" description="Polar residues" evidence="1">
    <location>
        <begin position="304"/>
        <end position="317"/>
    </location>
</feature>
<feature type="compositionally biased region" description="Basic residues" evidence="1">
    <location>
        <begin position="649"/>
        <end position="661"/>
    </location>
</feature>
<dbReference type="RefSeq" id="XP_031858460.2">
    <property type="nucleotide sequence ID" value="XM_032007228.2"/>
</dbReference>
<dbReference type="GeneID" id="43591396"/>
<dbReference type="EMBL" id="CP144052">
    <property type="protein sequence ID" value="WWD16427.1"/>
    <property type="molecule type" value="Genomic_DNA"/>
</dbReference>
<proteinExistence type="predicted"/>
<protein>
    <submittedName>
        <fullName evidence="2">Uncharacterized protein</fullName>
    </submittedName>
</protein>
<feature type="region of interest" description="Disordered" evidence="1">
    <location>
        <begin position="521"/>
        <end position="661"/>
    </location>
</feature>
<evidence type="ECO:0000313" key="3">
    <source>
        <dbReference type="Proteomes" id="UP000322225"/>
    </source>
</evidence>
<reference evidence="2" key="1">
    <citation type="submission" date="2017-08" db="EMBL/GenBank/DDBJ databases">
        <authorList>
            <person name="Cuomo C."/>
            <person name="Billmyre B."/>
            <person name="Heitman J."/>
        </authorList>
    </citation>
    <scope>NUCLEOTIDE SEQUENCE</scope>
    <source>
        <strain evidence="2">CBS 12478</strain>
    </source>
</reference>
<feature type="compositionally biased region" description="Polar residues" evidence="1">
    <location>
        <begin position="543"/>
        <end position="559"/>
    </location>
</feature>
<accession>A0AAJ8LEK3</accession>
<name>A0AAJ8LEK3_9TREE</name>
<sequence length="661" mass="71961">MVFQTHQNYLSATVEAEFENNGRVDMIGGANTSTSYSVPGHIIITLPALPPVLRGRARVVEQLKIVMEGKSEFWDDQGRYTPMRLYTTTLVLASKEKPLIVPSHDLSDPNSSSIRLAVAFDLRLPGWLPPSHDSDLTTVAYGARVDTCSRWKETSNLESGSALSLAEMLDSEYSTTGSTSNGSPKSRRKSSFDSIFSNQSLNLELLHRSSSKYTPFTIHRHCFPTSITGQPARIVDRQYLLFADADSKSPVECVLLIPEWVDINGEERSLKVKLKVRHRPGVAAAQRPEASRRISAPVGPSPTPTTGLSEGPNSTTPGRAGPLESVPMERQTKVITDEIFVNMLELGMEIDEVERFSSTPFASFASAFPIPDNQPSRHSAENQLLSPRSAYVDGGLFGRNDSSFKGIRTRGCLLTDTGEQRTFQFADGGLGLGDRWRTINVLLPMPEELADNNNTRPQVEIDGPFLKIKHLLKVRMVCQSIGSSESTAVTFSTPIRFGTSVRTMPTTGPKMAPLPAYIQLFHENGDPRPGEPVPAYSAPVALSTASPPRPQTASTNVSPPLSPVPTYESLFPESYTTPSSSRSPSPSTSSTISNDYPSEQSSPANTPPSSPPMEDESMDIDSVTSDSGGEQGSQDSIRPASMSMESLRKIVRTPRRSRGIA</sequence>
<gene>
    <name evidence="2" type="ORF">CI109_100853</name>
</gene>
<reference evidence="2" key="2">
    <citation type="submission" date="2024-01" db="EMBL/GenBank/DDBJ databases">
        <title>Comparative genomics of Cryptococcus and Kwoniella reveals pathogenesis evolution and contrasting modes of karyotype evolution via chromosome fusion or intercentromeric recombination.</title>
        <authorList>
            <person name="Coelho M.A."/>
            <person name="David-Palma M."/>
            <person name="Shea T."/>
            <person name="Bowers K."/>
            <person name="McGinley-Smith S."/>
            <person name="Mohammad A.W."/>
            <person name="Gnirke A."/>
            <person name="Yurkov A.M."/>
            <person name="Nowrousian M."/>
            <person name="Sun S."/>
            <person name="Cuomo C.A."/>
            <person name="Heitman J."/>
        </authorList>
    </citation>
    <scope>NUCLEOTIDE SEQUENCE</scope>
    <source>
        <strain evidence="2">CBS 12478</strain>
    </source>
</reference>
<feature type="compositionally biased region" description="Low complexity" evidence="1">
    <location>
        <begin position="625"/>
        <end position="636"/>
    </location>
</feature>
<evidence type="ECO:0000256" key="1">
    <source>
        <dbReference type="SAM" id="MobiDB-lite"/>
    </source>
</evidence>
<feature type="compositionally biased region" description="Low complexity" evidence="1">
    <location>
        <begin position="572"/>
        <end position="593"/>
    </location>
</feature>
<keyword evidence="3" id="KW-1185">Reference proteome</keyword>
<dbReference type="AlphaFoldDB" id="A0AAJ8LEK3"/>
<feature type="region of interest" description="Disordered" evidence="1">
    <location>
        <begin position="280"/>
        <end position="325"/>
    </location>
</feature>
<dbReference type="Proteomes" id="UP000322225">
    <property type="component" value="Chromosome 2"/>
</dbReference>
<dbReference type="KEGG" id="ksn:43591396"/>